<dbReference type="EMBL" id="JAOPKB010000013">
    <property type="protein sequence ID" value="MCU4974686.1"/>
    <property type="molecule type" value="Genomic_DNA"/>
</dbReference>
<name>A0AAP3E3G8_9EURY</name>
<evidence type="ECO:0000313" key="4">
    <source>
        <dbReference type="EMBL" id="MCU4974686.1"/>
    </source>
</evidence>
<organism evidence="3 6">
    <name type="scientific">Natronoglomus mannanivorans</name>
    <dbReference type="NCBI Taxonomy" id="2979990"/>
    <lineage>
        <taxon>Archaea</taxon>
        <taxon>Methanobacteriati</taxon>
        <taxon>Methanobacteriota</taxon>
        <taxon>Stenosarchaea group</taxon>
        <taxon>Halobacteria</taxon>
        <taxon>Halobacteriales</taxon>
        <taxon>Natrialbaceae</taxon>
        <taxon>Natronoglomus</taxon>
    </lineage>
</organism>
<evidence type="ECO:0000313" key="3">
    <source>
        <dbReference type="EMBL" id="MCU4742984.1"/>
    </source>
</evidence>
<dbReference type="EMBL" id="JAOPKA010000011">
    <property type="protein sequence ID" value="MCU4742984.1"/>
    <property type="molecule type" value="Genomic_DNA"/>
</dbReference>
<evidence type="ECO:0000256" key="1">
    <source>
        <dbReference type="SAM" id="MobiDB-lite"/>
    </source>
</evidence>
<feature type="domain" description="Halobacterial output" evidence="2">
    <location>
        <begin position="30"/>
        <end position="99"/>
    </location>
</feature>
<comment type="caution">
    <text evidence="3">The sequence shown here is derived from an EMBL/GenBank/DDBJ whole genome shotgun (WGS) entry which is preliminary data.</text>
</comment>
<dbReference type="AlphaFoldDB" id="A0AAP3E3G8"/>
<accession>A0AAP3E3G8</accession>
<dbReference type="Pfam" id="PF18545">
    <property type="entry name" value="HalOD1"/>
    <property type="match status" value="1"/>
</dbReference>
<keyword evidence="5" id="KW-1185">Reference proteome</keyword>
<dbReference type="Proteomes" id="UP001320972">
    <property type="component" value="Unassembled WGS sequence"/>
</dbReference>
<protein>
    <recommendedName>
        <fullName evidence="2">Halobacterial output domain-containing protein</fullName>
    </recommendedName>
</protein>
<evidence type="ECO:0000259" key="2">
    <source>
        <dbReference type="Pfam" id="PF18545"/>
    </source>
</evidence>
<evidence type="ECO:0000313" key="5">
    <source>
        <dbReference type="Proteomes" id="UP001320972"/>
    </source>
</evidence>
<dbReference type="InterPro" id="IPR040624">
    <property type="entry name" value="HalOD1"/>
</dbReference>
<proteinExistence type="predicted"/>
<dbReference type="RefSeq" id="WP_338004791.1">
    <property type="nucleotide sequence ID" value="NZ_JAOPKA010000011.1"/>
</dbReference>
<dbReference type="Proteomes" id="UP001321018">
    <property type="component" value="Unassembled WGS sequence"/>
</dbReference>
<evidence type="ECO:0000313" key="6">
    <source>
        <dbReference type="Proteomes" id="UP001321018"/>
    </source>
</evidence>
<sequence>MANMSARPTTRDASNDAPVLADASWERDSENTPVYAVVTAVAEARDADPVELPPLADSINPDALNDLFLSRGETTVGQVDFQYLGYRVVVHGNGSVTVHS</sequence>
<feature type="region of interest" description="Disordered" evidence="1">
    <location>
        <begin position="1"/>
        <end position="28"/>
    </location>
</feature>
<reference evidence="3 5" key="1">
    <citation type="submission" date="2022-09" db="EMBL/GenBank/DDBJ databases">
        <title>Enrichment on poylsaccharides allowed isolation of novel metabolic and taxonomic groups of Haloarchaea.</title>
        <authorList>
            <person name="Sorokin D.Y."/>
            <person name="Elcheninov A.G."/>
            <person name="Khizhniak T.V."/>
            <person name="Kolganova T.V."/>
            <person name="Kublanov I.V."/>
        </authorList>
    </citation>
    <scope>NUCLEOTIDE SEQUENCE</scope>
    <source>
        <strain evidence="4 5">AArc-m2/3/4</strain>
        <strain evidence="3">AArc-xg1-1</strain>
    </source>
</reference>
<gene>
    <name evidence="4" type="ORF">OB955_18365</name>
    <name evidence="3" type="ORF">OB960_16475</name>
</gene>